<evidence type="ECO:0000313" key="4">
    <source>
        <dbReference type="Proteomes" id="UP000014160"/>
    </source>
</evidence>
<accession>R2VMR5</accession>
<sequence length="137" mass="15895">MIYDEDSAKQLFMEAKRVYEDRGMMKWIGFYLSDHTAVLNKESAARSRINSEKEQMTVEEIGATLQQGFLQNKRLAIQLEALDSEGNYLDDLVGKLVGQKDEQIYLDEEERGVLHMTIEQIHHVELLKPKKILTNDH</sequence>
<dbReference type="PATRIC" id="fig|1158614.3.peg.87"/>
<keyword evidence="4" id="KW-1185">Reference proteome</keyword>
<comment type="caution">
    <text evidence="1">The sequence shown here is derived from an EMBL/GenBank/DDBJ whole genome shotgun (WGS) entry which is preliminary data.</text>
</comment>
<evidence type="ECO:0000313" key="1">
    <source>
        <dbReference type="EMBL" id="EOI58916.1"/>
    </source>
</evidence>
<dbReference type="OrthoDB" id="1644322at2"/>
<dbReference type="Proteomes" id="UP000014160">
    <property type="component" value="Unassembled WGS sequence"/>
</dbReference>
<dbReference type="HOGENOM" id="CLU_132560_1_1_9"/>
<protein>
    <recommendedName>
        <fullName evidence="5">DNA-directed RNA polymerase beta subunit</fullName>
    </recommendedName>
</protein>
<evidence type="ECO:0000313" key="3">
    <source>
        <dbReference type="Proteomes" id="UP000013750"/>
    </source>
</evidence>
<dbReference type="EMBL" id="ASWH01000002">
    <property type="protein sequence ID" value="EOW79207.1"/>
    <property type="molecule type" value="Genomic_DNA"/>
</dbReference>
<evidence type="ECO:0008006" key="5">
    <source>
        <dbReference type="Google" id="ProtNLM"/>
    </source>
</evidence>
<dbReference type="eggNOG" id="ENOG5033CM8">
    <property type="taxonomic scope" value="Bacteria"/>
</dbReference>
<organism evidence="1 3">
    <name type="scientific">Enterococcus gilvus ATCC BAA-350</name>
    <dbReference type="NCBI Taxonomy" id="1158614"/>
    <lineage>
        <taxon>Bacteria</taxon>
        <taxon>Bacillati</taxon>
        <taxon>Bacillota</taxon>
        <taxon>Bacilli</taxon>
        <taxon>Lactobacillales</taxon>
        <taxon>Enterococcaceae</taxon>
        <taxon>Enterococcus</taxon>
    </lineage>
</organism>
<dbReference type="RefSeq" id="WP_010778553.1">
    <property type="nucleotide sequence ID" value="NZ_ASWH01000002.1"/>
</dbReference>
<reference evidence="1 3" key="1">
    <citation type="submission" date="2013-02" db="EMBL/GenBank/DDBJ databases">
        <title>The Genome Sequence of Enterococcus gilvus ATCC BAA-350.</title>
        <authorList>
            <consortium name="The Broad Institute Genome Sequencing Platform"/>
            <consortium name="The Broad Institute Genome Sequencing Center for Infectious Disease"/>
            <person name="Earl A.M."/>
            <person name="Gilmore M.S."/>
            <person name="Lebreton F."/>
            <person name="Walker B."/>
            <person name="Young S.K."/>
            <person name="Zeng Q."/>
            <person name="Gargeya S."/>
            <person name="Fitzgerald M."/>
            <person name="Haas B."/>
            <person name="Abouelleil A."/>
            <person name="Alvarado L."/>
            <person name="Arachchi H.M."/>
            <person name="Berlin A.M."/>
            <person name="Chapman S.B."/>
            <person name="Dewar J."/>
            <person name="Goldberg J."/>
            <person name="Griggs A."/>
            <person name="Gujja S."/>
            <person name="Hansen M."/>
            <person name="Howarth C."/>
            <person name="Imamovic A."/>
            <person name="Larimer J."/>
            <person name="McCowan C."/>
            <person name="Murphy C."/>
            <person name="Neiman D."/>
            <person name="Pearson M."/>
            <person name="Priest M."/>
            <person name="Roberts A."/>
            <person name="Saif S."/>
            <person name="Shea T."/>
            <person name="Sisk P."/>
            <person name="Sykes S."/>
            <person name="Wortman J."/>
            <person name="Nusbaum C."/>
            <person name="Birren B."/>
        </authorList>
    </citation>
    <scope>NUCLEOTIDE SEQUENCE [LARGE SCALE GENOMIC DNA]</scope>
    <source>
        <strain evidence="1 3">ATCC BAA-350</strain>
    </source>
</reference>
<dbReference type="Proteomes" id="UP000013750">
    <property type="component" value="Unassembled WGS sequence"/>
</dbReference>
<dbReference type="EMBL" id="AJDQ01000002">
    <property type="protein sequence ID" value="EOI58916.1"/>
    <property type="molecule type" value="Genomic_DNA"/>
</dbReference>
<reference evidence="2 4" key="2">
    <citation type="submission" date="2013-03" db="EMBL/GenBank/DDBJ databases">
        <title>The Genome Sequence of Enterococcus gilvus ATCC BAA-350 (PacBio/Illumina hybrid assembly).</title>
        <authorList>
            <consortium name="The Broad Institute Genomics Platform"/>
            <consortium name="The Broad Institute Genome Sequencing Center for Infectious Disease"/>
            <person name="Earl A."/>
            <person name="Russ C."/>
            <person name="Gilmore M."/>
            <person name="Surin D."/>
            <person name="Walker B."/>
            <person name="Young S."/>
            <person name="Zeng Q."/>
            <person name="Gargeya S."/>
            <person name="Fitzgerald M."/>
            <person name="Haas B."/>
            <person name="Abouelleil A."/>
            <person name="Allen A.W."/>
            <person name="Alvarado L."/>
            <person name="Arachchi H.M."/>
            <person name="Berlin A.M."/>
            <person name="Chapman S.B."/>
            <person name="Gainer-Dewar J."/>
            <person name="Goldberg J."/>
            <person name="Griggs A."/>
            <person name="Gujja S."/>
            <person name="Hansen M."/>
            <person name="Howarth C."/>
            <person name="Imamovic A."/>
            <person name="Ireland A."/>
            <person name="Larimer J."/>
            <person name="McCowan C."/>
            <person name="Murphy C."/>
            <person name="Pearson M."/>
            <person name="Poon T.W."/>
            <person name="Priest M."/>
            <person name="Roberts A."/>
            <person name="Saif S."/>
            <person name="Shea T."/>
            <person name="Sisk P."/>
            <person name="Sykes S."/>
            <person name="Wortman J."/>
            <person name="Nusbaum C."/>
            <person name="Birren B."/>
        </authorList>
    </citation>
    <scope>NUCLEOTIDE SEQUENCE [LARGE SCALE GENOMIC DNA]</scope>
    <source>
        <strain evidence="2 4">ATCC BAA-350</strain>
    </source>
</reference>
<evidence type="ECO:0000313" key="2">
    <source>
        <dbReference type="EMBL" id="EOW79207.1"/>
    </source>
</evidence>
<proteinExistence type="predicted"/>
<dbReference type="AlphaFoldDB" id="R2VMR5"/>
<gene>
    <name evidence="2" type="ORF">I592_03345</name>
    <name evidence="1" type="ORF">UKC_00102</name>
</gene>
<name>R2VMR5_9ENTE</name>